<reference evidence="2" key="1">
    <citation type="submission" date="2023-10" db="EMBL/GenBank/DDBJ databases">
        <title>Genome assembly of Pristionchus species.</title>
        <authorList>
            <person name="Yoshida K."/>
            <person name="Sommer R.J."/>
        </authorList>
    </citation>
    <scope>NUCLEOTIDE SEQUENCE</scope>
    <source>
        <strain evidence="2">RS5133</strain>
    </source>
</reference>
<organism evidence="2 3">
    <name type="scientific">Pristionchus fissidentatus</name>
    <dbReference type="NCBI Taxonomy" id="1538716"/>
    <lineage>
        <taxon>Eukaryota</taxon>
        <taxon>Metazoa</taxon>
        <taxon>Ecdysozoa</taxon>
        <taxon>Nematoda</taxon>
        <taxon>Chromadorea</taxon>
        <taxon>Rhabditida</taxon>
        <taxon>Rhabditina</taxon>
        <taxon>Diplogasteromorpha</taxon>
        <taxon>Diplogasteroidea</taxon>
        <taxon>Neodiplogasteridae</taxon>
        <taxon>Pristionchus</taxon>
    </lineage>
</organism>
<proteinExistence type="predicted"/>
<evidence type="ECO:0000313" key="2">
    <source>
        <dbReference type="EMBL" id="GMT18566.1"/>
    </source>
</evidence>
<keyword evidence="3" id="KW-1185">Reference proteome</keyword>
<feature type="non-terminal residue" evidence="2">
    <location>
        <position position="1"/>
    </location>
</feature>
<name>A0AAV5VGR4_9BILA</name>
<accession>A0AAV5VGR4</accession>
<dbReference type="Proteomes" id="UP001432322">
    <property type="component" value="Unassembled WGS sequence"/>
</dbReference>
<comment type="caution">
    <text evidence="2">The sequence shown here is derived from an EMBL/GenBank/DDBJ whole genome shotgun (WGS) entry which is preliminary data.</text>
</comment>
<feature type="non-terminal residue" evidence="2">
    <location>
        <position position="84"/>
    </location>
</feature>
<sequence length="84" mass="9809">HVHRLRTRKQCATCGSWFEEMRRALTNHRIYGRTRENDPCDPHDAPRIDHREEGSENRAALHDSSHYDGFGGIHVCQTRSKILD</sequence>
<feature type="region of interest" description="Disordered" evidence="1">
    <location>
        <begin position="33"/>
        <end position="64"/>
    </location>
</feature>
<gene>
    <name evidence="2" type="ORF">PFISCL1PPCAC_9863</name>
</gene>
<evidence type="ECO:0000313" key="3">
    <source>
        <dbReference type="Proteomes" id="UP001432322"/>
    </source>
</evidence>
<dbReference type="EMBL" id="BTSY01000003">
    <property type="protein sequence ID" value="GMT18566.1"/>
    <property type="molecule type" value="Genomic_DNA"/>
</dbReference>
<dbReference type="AlphaFoldDB" id="A0AAV5VGR4"/>
<evidence type="ECO:0000256" key="1">
    <source>
        <dbReference type="SAM" id="MobiDB-lite"/>
    </source>
</evidence>
<protein>
    <submittedName>
        <fullName evidence="2">Uncharacterized protein</fullName>
    </submittedName>
</protein>